<evidence type="ECO:0000256" key="2">
    <source>
        <dbReference type="ARBA" id="ARBA00004738"/>
    </source>
</evidence>
<proteinExistence type="inferred from homology"/>
<evidence type="ECO:0000256" key="7">
    <source>
        <dbReference type="ARBA" id="ARBA00023002"/>
    </source>
</evidence>
<evidence type="ECO:0000256" key="4">
    <source>
        <dbReference type="ARBA" id="ARBA00012801"/>
    </source>
</evidence>
<organism evidence="10 11">
    <name type="scientific">Myxozyma melibiosi</name>
    <dbReference type="NCBI Taxonomy" id="54550"/>
    <lineage>
        <taxon>Eukaryota</taxon>
        <taxon>Fungi</taxon>
        <taxon>Dikarya</taxon>
        <taxon>Ascomycota</taxon>
        <taxon>Saccharomycotina</taxon>
        <taxon>Lipomycetes</taxon>
        <taxon>Lipomycetales</taxon>
        <taxon>Lipomycetaceae</taxon>
        <taxon>Myxozyma</taxon>
    </lineage>
</organism>
<dbReference type="InterPro" id="IPR011576">
    <property type="entry name" value="Pyridox_Oxase_N"/>
</dbReference>
<name>A0ABR1FFQ2_9ASCO</name>
<dbReference type="PANTHER" id="PTHR10851">
    <property type="entry name" value="PYRIDOXINE-5-PHOSPHATE OXIDASE"/>
    <property type="match status" value="1"/>
</dbReference>
<dbReference type="Pfam" id="PF01243">
    <property type="entry name" value="PNPOx_N"/>
    <property type="match status" value="1"/>
</dbReference>
<evidence type="ECO:0000259" key="8">
    <source>
        <dbReference type="Pfam" id="PF01243"/>
    </source>
</evidence>
<accession>A0ABR1FFQ2</accession>
<evidence type="ECO:0000313" key="11">
    <source>
        <dbReference type="Proteomes" id="UP001498771"/>
    </source>
</evidence>
<evidence type="ECO:0000256" key="5">
    <source>
        <dbReference type="ARBA" id="ARBA00022630"/>
    </source>
</evidence>
<keyword evidence="6" id="KW-0288">FMN</keyword>
<dbReference type="InterPro" id="IPR019576">
    <property type="entry name" value="Pyridoxamine_oxidase_dimer_C"/>
</dbReference>
<evidence type="ECO:0000256" key="1">
    <source>
        <dbReference type="ARBA" id="ARBA00001917"/>
    </source>
</evidence>
<dbReference type="PANTHER" id="PTHR10851:SF0">
    <property type="entry name" value="PYRIDOXINE-5'-PHOSPHATE OXIDASE"/>
    <property type="match status" value="1"/>
</dbReference>
<comment type="cofactor">
    <cofactor evidence="1">
        <name>FMN</name>
        <dbReference type="ChEBI" id="CHEBI:58210"/>
    </cofactor>
</comment>
<sequence>MNKERLIFAPATKQYTRAHLTRASLNESPLLQFNAWYKEAVEANEPIAESTTFSTAQLPSGRVSARIVLFKELDKRGFIVYSNWRTSKKSRDILSNPHAALTFFWKGLERQVRVEGKTEFVTPEESYAYFKTRPRDSKIGAWASPQSQPVESREVLDELVEEKKEQFKDVDDIPLPEGWGGLRIVPLEIEFWQGGMNRVHDRFTFTRENEDSEWEVNRLAP</sequence>
<protein>
    <recommendedName>
        <fullName evidence="4">pyridoxal 5'-phosphate synthase</fullName>
        <ecNumber evidence="4">1.4.3.5</ecNumber>
    </recommendedName>
</protein>
<dbReference type="HAMAP" id="MF_01629">
    <property type="entry name" value="PdxH"/>
    <property type="match status" value="1"/>
</dbReference>
<dbReference type="GeneID" id="90036122"/>
<comment type="pathway">
    <text evidence="2">Cofactor metabolism; pyridoxal 5'-phosphate salvage; pyridoxal 5'-phosphate from pyridoxamine 5'-phosphate: step 1/1.</text>
</comment>
<dbReference type="Pfam" id="PF10590">
    <property type="entry name" value="PNP_phzG_C"/>
    <property type="match status" value="1"/>
</dbReference>
<dbReference type="InterPro" id="IPR012349">
    <property type="entry name" value="Split_barrel_FMN-bd"/>
</dbReference>
<dbReference type="Proteomes" id="UP001498771">
    <property type="component" value="Unassembled WGS sequence"/>
</dbReference>
<dbReference type="PIRSF" id="PIRSF000190">
    <property type="entry name" value="Pyd_amn-ph_oxd"/>
    <property type="match status" value="1"/>
</dbReference>
<dbReference type="NCBIfam" id="TIGR00558">
    <property type="entry name" value="pdxH"/>
    <property type="match status" value="1"/>
</dbReference>
<keyword evidence="5" id="KW-0285">Flavoprotein</keyword>
<keyword evidence="11" id="KW-1185">Reference proteome</keyword>
<evidence type="ECO:0000256" key="6">
    <source>
        <dbReference type="ARBA" id="ARBA00022643"/>
    </source>
</evidence>
<dbReference type="RefSeq" id="XP_064771096.1">
    <property type="nucleotide sequence ID" value="XM_064910610.1"/>
</dbReference>
<dbReference type="NCBIfam" id="NF004231">
    <property type="entry name" value="PRK05679.1"/>
    <property type="match status" value="1"/>
</dbReference>
<gene>
    <name evidence="10" type="ORF">BZA70DRAFT_244604</name>
</gene>
<dbReference type="Gene3D" id="2.30.110.10">
    <property type="entry name" value="Electron Transport, Fmn-binding Protein, Chain A"/>
    <property type="match status" value="1"/>
</dbReference>
<dbReference type="SUPFAM" id="SSF50475">
    <property type="entry name" value="FMN-binding split barrel"/>
    <property type="match status" value="1"/>
</dbReference>
<evidence type="ECO:0000256" key="3">
    <source>
        <dbReference type="ARBA" id="ARBA00005037"/>
    </source>
</evidence>
<reference evidence="10 11" key="1">
    <citation type="submission" date="2024-03" db="EMBL/GenBank/DDBJ databases">
        <title>Genome-scale model development and genomic sequencing of the oleaginous clade Lipomyces.</title>
        <authorList>
            <consortium name="Lawrence Berkeley National Laboratory"/>
            <person name="Czajka J.J."/>
            <person name="Han Y."/>
            <person name="Kim J."/>
            <person name="Mondo S.J."/>
            <person name="Hofstad B.A."/>
            <person name="Robles A."/>
            <person name="Haridas S."/>
            <person name="Riley R."/>
            <person name="LaButti K."/>
            <person name="Pangilinan J."/>
            <person name="Andreopoulos W."/>
            <person name="Lipzen A."/>
            <person name="Yan J."/>
            <person name="Wang M."/>
            <person name="Ng V."/>
            <person name="Grigoriev I.V."/>
            <person name="Spatafora J.W."/>
            <person name="Magnuson J.K."/>
            <person name="Baker S.E."/>
            <person name="Pomraning K.R."/>
        </authorList>
    </citation>
    <scope>NUCLEOTIDE SEQUENCE [LARGE SCALE GENOMIC DNA]</scope>
    <source>
        <strain evidence="10 11">Phaff 52-87</strain>
    </source>
</reference>
<feature type="domain" description="Pyridoxamine 5'-phosphate oxidase N-terminal" evidence="8">
    <location>
        <begin position="48"/>
        <end position="157"/>
    </location>
</feature>
<evidence type="ECO:0000313" key="10">
    <source>
        <dbReference type="EMBL" id="KAK7208063.1"/>
    </source>
</evidence>
<dbReference type="InterPro" id="IPR000659">
    <property type="entry name" value="Pyridox_Oxase"/>
</dbReference>
<keyword evidence="7" id="KW-0560">Oxidoreductase</keyword>
<comment type="caution">
    <text evidence="10">The sequence shown here is derived from an EMBL/GenBank/DDBJ whole genome shotgun (WGS) entry which is preliminary data.</text>
</comment>
<dbReference type="InterPro" id="IPR019740">
    <property type="entry name" value="Pyridox_Oxase_CS"/>
</dbReference>
<dbReference type="PROSITE" id="PS01064">
    <property type="entry name" value="PYRIDOX_OXIDASE"/>
    <property type="match status" value="1"/>
</dbReference>
<dbReference type="EC" id="1.4.3.5" evidence="4"/>
<evidence type="ECO:0000259" key="9">
    <source>
        <dbReference type="Pfam" id="PF10590"/>
    </source>
</evidence>
<feature type="domain" description="Pyridoxine 5'-phosphate oxidase dimerisation C-terminal" evidence="9">
    <location>
        <begin position="179"/>
        <end position="221"/>
    </location>
</feature>
<dbReference type="EMBL" id="JBBJBU010000001">
    <property type="protein sequence ID" value="KAK7208063.1"/>
    <property type="molecule type" value="Genomic_DNA"/>
</dbReference>
<comment type="pathway">
    <text evidence="3">Cofactor metabolism; pyridoxal 5'-phosphate salvage; pyridoxal 5'-phosphate from pyridoxine 5'-phosphate: step 1/1.</text>
</comment>